<feature type="transmembrane region" description="Helical" evidence="1">
    <location>
        <begin position="193"/>
        <end position="217"/>
    </location>
</feature>
<name>A0ABW1XGF0_9ALTE</name>
<evidence type="ECO:0000313" key="3">
    <source>
        <dbReference type="Proteomes" id="UP001596364"/>
    </source>
</evidence>
<keyword evidence="1" id="KW-1133">Transmembrane helix</keyword>
<dbReference type="InterPro" id="IPR005625">
    <property type="entry name" value="PepSY-ass_TM"/>
</dbReference>
<keyword evidence="1" id="KW-0472">Membrane</keyword>
<dbReference type="Pfam" id="PF03929">
    <property type="entry name" value="PepSY_TM"/>
    <property type="match status" value="1"/>
</dbReference>
<accession>A0ABW1XGF0</accession>
<proteinExistence type="predicted"/>
<evidence type="ECO:0000256" key="1">
    <source>
        <dbReference type="SAM" id="Phobius"/>
    </source>
</evidence>
<dbReference type="RefSeq" id="WP_165490781.1">
    <property type="nucleotide sequence ID" value="NZ_JBHSUS010000001.1"/>
</dbReference>
<keyword evidence="1" id="KW-0812">Transmembrane</keyword>
<comment type="caution">
    <text evidence="2">The sequence shown here is derived from an EMBL/GenBank/DDBJ whole genome shotgun (WGS) entry which is preliminary data.</text>
</comment>
<dbReference type="Proteomes" id="UP001596364">
    <property type="component" value="Unassembled WGS sequence"/>
</dbReference>
<dbReference type="EMBL" id="JBHSUS010000001">
    <property type="protein sequence ID" value="MFC6439104.1"/>
    <property type="molecule type" value="Genomic_DNA"/>
</dbReference>
<reference evidence="3" key="1">
    <citation type="journal article" date="2019" name="Int. J. Syst. Evol. Microbiol.">
        <title>The Global Catalogue of Microorganisms (GCM) 10K type strain sequencing project: providing services to taxonomists for standard genome sequencing and annotation.</title>
        <authorList>
            <consortium name="The Broad Institute Genomics Platform"/>
            <consortium name="The Broad Institute Genome Sequencing Center for Infectious Disease"/>
            <person name="Wu L."/>
            <person name="Ma J."/>
        </authorList>
    </citation>
    <scope>NUCLEOTIDE SEQUENCE [LARGE SCALE GENOMIC DNA]</scope>
    <source>
        <strain evidence="3">CGMCC 1.16031</strain>
    </source>
</reference>
<organism evidence="2 3">
    <name type="scientific">Pseudobowmanella zhangzhouensis</name>
    <dbReference type="NCBI Taxonomy" id="1537679"/>
    <lineage>
        <taxon>Bacteria</taxon>
        <taxon>Pseudomonadati</taxon>
        <taxon>Pseudomonadota</taxon>
        <taxon>Gammaproteobacteria</taxon>
        <taxon>Alteromonadales</taxon>
        <taxon>Alteromonadaceae</taxon>
    </lineage>
</organism>
<keyword evidence="3" id="KW-1185">Reference proteome</keyword>
<sequence length="227" mass="26435">MNKWRKWHKWIGLFVGIQVMLWISGGVVMSIIPIDMVRGQHLITRPALPETLPALPQNLSQLNIITMRWLLRDQEPILEVQTRQGRTIWFDQQGRGLHPLTSTELSHIVQSQYIGAGDSTTLTQLGEVPREVGGLALPLYRADFNDAIHTSFYLNPISGQVLSVRSDLWRVYDFFWMLHILDFEEREDFNNPLLITLALAAWLFVFTGFVLLYHAIIKPNYRKWQRR</sequence>
<protein>
    <submittedName>
        <fullName evidence="2">PepSY domain-containing protein</fullName>
    </submittedName>
</protein>
<gene>
    <name evidence="2" type="ORF">ACFP85_02910</name>
</gene>
<feature type="transmembrane region" description="Helical" evidence="1">
    <location>
        <begin position="12"/>
        <end position="32"/>
    </location>
</feature>
<evidence type="ECO:0000313" key="2">
    <source>
        <dbReference type="EMBL" id="MFC6439104.1"/>
    </source>
</evidence>